<accession>A0ABN3N0D0</accession>
<dbReference type="InterPro" id="IPR037143">
    <property type="entry name" value="4-PPantetheinyl_Trfase_dom_sf"/>
</dbReference>
<evidence type="ECO:0000313" key="3">
    <source>
        <dbReference type="Proteomes" id="UP001499942"/>
    </source>
</evidence>
<evidence type="ECO:0000313" key="2">
    <source>
        <dbReference type="EMBL" id="GAA2510632.1"/>
    </source>
</evidence>
<feature type="region of interest" description="Disordered" evidence="1">
    <location>
        <begin position="215"/>
        <end position="236"/>
    </location>
</feature>
<protein>
    <submittedName>
        <fullName evidence="2">Uncharacterized protein</fullName>
    </submittedName>
</protein>
<organism evidence="2 3">
    <name type="scientific">Streptomyces gobitricini</name>
    <dbReference type="NCBI Taxonomy" id="68211"/>
    <lineage>
        <taxon>Bacteria</taxon>
        <taxon>Bacillati</taxon>
        <taxon>Actinomycetota</taxon>
        <taxon>Actinomycetes</taxon>
        <taxon>Kitasatosporales</taxon>
        <taxon>Streptomycetaceae</taxon>
        <taxon>Streptomyces</taxon>
    </lineage>
</organism>
<reference evidence="2 3" key="1">
    <citation type="journal article" date="2019" name="Int. J. Syst. Evol. Microbiol.">
        <title>The Global Catalogue of Microorganisms (GCM) 10K type strain sequencing project: providing services to taxonomists for standard genome sequencing and annotation.</title>
        <authorList>
            <consortium name="The Broad Institute Genomics Platform"/>
            <consortium name="The Broad Institute Genome Sequencing Center for Infectious Disease"/>
            <person name="Wu L."/>
            <person name="Ma J."/>
        </authorList>
    </citation>
    <scope>NUCLEOTIDE SEQUENCE [LARGE SCALE GENOMIC DNA]</scope>
    <source>
        <strain evidence="2 3">JCM 5062</strain>
    </source>
</reference>
<name>A0ABN3N0D0_9ACTN</name>
<gene>
    <name evidence="2" type="ORF">GCM10010393_49420</name>
</gene>
<evidence type="ECO:0000256" key="1">
    <source>
        <dbReference type="SAM" id="MobiDB-lite"/>
    </source>
</evidence>
<dbReference type="RefSeq" id="WP_344365047.1">
    <property type="nucleotide sequence ID" value="NZ_BAAASR010000028.1"/>
</dbReference>
<keyword evidence="3" id="KW-1185">Reference proteome</keyword>
<feature type="compositionally biased region" description="Low complexity" evidence="1">
    <location>
        <begin position="103"/>
        <end position="123"/>
    </location>
</feature>
<comment type="caution">
    <text evidence="2">The sequence shown here is derived from an EMBL/GenBank/DDBJ whole genome shotgun (WGS) entry which is preliminary data.</text>
</comment>
<feature type="compositionally biased region" description="Basic and acidic residues" evidence="1">
    <location>
        <begin position="219"/>
        <end position="236"/>
    </location>
</feature>
<proteinExistence type="predicted"/>
<dbReference type="Gene3D" id="3.90.470.20">
    <property type="entry name" value="4'-phosphopantetheinyl transferase domain"/>
    <property type="match status" value="1"/>
</dbReference>
<dbReference type="EMBL" id="BAAASR010000028">
    <property type="protein sequence ID" value="GAA2510632.1"/>
    <property type="molecule type" value="Genomic_DNA"/>
</dbReference>
<sequence>MNGLLDLWTLRLVLRGTARQPAPGAWPGVRPGAGYADDSALDQEARGGAGSFADPADRTPYRGAHTAPREVIGAYTGYPRSRAACTREPCRDCGGPHGHPSLATARTPAARTPAARTSGARTSGGAPPRFSPSHPPGTVLIAVVSERAGADVRLGPGPQTADVCAASPRPAERVEVRRAGASGRRRVSGRIPARKEAYPQGLGTDLVRYPAAGCPGDPEPDRWPADRPVPDAECGPRHDAAAVARAYATEPPSTRLVPVDVLADGHRPPRRRHPSPGPSPV</sequence>
<feature type="region of interest" description="Disordered" evidence="1">
    <location>
        <begin position="248"/>
        <end position="281"/>
    </location>
</feature>
<feature type="region of interest" description="Disordered" evidence="1">
    <location>
        <begin position="96"/>
        <end position="136"/>
    </location>
</feature>
<dbReference type="Proteomes" id="UP001499942">
    <property type="component" value="Unassembled WGS sequence"/>
</dbReference>